<evidence type="ECO:0000256" key="5">
    <source>
        <dbReference type="ARBA" id="ARBA00022833"/>
    </source>
</evidence>
<keyword evidence="6" id="KW-0539">Nucleus</keyword>
<dbReference type="SMART" id="SM00355">
    <property type="entry name" value="ZnF_C2H2"/>
    <property type="match status" value="2"/>
</dbReference>
<keyword evidence="2" id="KW-0479">Metal-binding</keyword>
<reference evidence="12" key="1">
    <citation type="journal article" date="2018" name="Nat. Microbiol.">
        <title>Leveraging single-cell genomics to expand the fungal tree of life.</title>
        <authorList>
            <person name="Ahrendt S.R."/>
            <person name="Quandt C.A."/>
            <person name="Ciobanu D."/>
            <person name="Clum A."/>
            <person name="Salamov A."/>
            <person name="Andreopoulos B."/>
            <person name="Cheng J.F."/>
            <person name="Woyke T."/>
            <person name="Pelin A."/>
            <person name="Henrissat B."/>
            <person name="Reynolds N.K."/>
            <person name="Benny G.L."/>
            <person name="Smith M.E."/>
            <person name="James T.Y."/>
            <person name="Grigoriev I.V."/>
        </authorList>
    </citation>
    <scope>NUCLEOTIDE SEQUENCE [LARGE SCALE GENOMIC DNA]</scope>
    <source>
        <strain evidence="12">RSA 468</strain>
    </source>
</reference>
<evidence type="ECO:0000256" key="3">
    <source>
        <dbReference type="ARBA" id="ARBA00022737"/>
    </source>
</evidence>
<feature type="chain" id="PRO_5020784145" description="C2H2-type domain-containing protein" evidence="9">
    <location>
        <begin position="21"/>
        <end position="238"/>
    </location>
</feature>
<evidence type="ECO:0000256" key="4">
    <source>
        <dbReference type="ARBA" id="ARBA00022771"/>
    </source>
</evidence>
<dbReference type="EMBL" id="ML002466">
    <property type="protein sequence ID" value="RKP37639.1"/>
    <property type="molecule type" value="Genomic_DNA"/>
</dbReference>
<dbReference type="Gene3D" id="3.30.160.60">
    <property type="entry name" value="Classic Zinc Finger"/>
    <property type="match status" value="2"/>
</dbReference>
<proteinExistence type="predicted"/>
<dbReference type="PROSITE" id="PS50157">
    <property type="entry name" value="ZINC_FINGER_C2H2_2"/>
    <property type="match status" value="2"/>
</dbReference>
<keyword evidence="4 7" id="KW-0863">Zinc-finger</keyword>
<dbReference type="FunFam" id="3.30.160.60:FF:000446">
    <property type="entry name" value="Zinc finger protein"/>
    <property type="match status" value="1"/>
</dbReference>
<evidence type="ECO:0000313" key="12">
    <source>
        <dbReference type="Proteomes" id="UP000268162"/>
    </source>
</evidence>
<accession>A0A4V1J531</accession>
<dbReference type="PANTHER" id="PTHR24388:SF54">
    <property type="entry name" value="PROTEIN ESCARGOT"/>
    <property type="match status" value="1"/>
</dbReference>
<name>A0A4V1J531_9FUNG</name>
<dbReference type="InterPro" id="IPR050527">
    <property type="entry name" value="Snail/Krueppel_Znf"/>
</dbReference>
<dbReference type="Pfam" id="PF00096">
    <property type="entry name" value="zf-C2H2"/>
    <property type="match status" value="2"/>
</dbReference>
<evidence type="ECO:0000256" key="9">
    <source>
        <dbReference type="SAM" id="SignalP"/>
    </source>
</evidence>
<dbReference type="InterPro" id="IPR013087">
    <property type="entry name" value="Znf_C2H2_type"/>
</dbReference>
<keyword evidence="5" id="KW-0862">Zinc</keyword>
<evidence type="ECO:0000256" key="8">
    <source>
        <dbReference type="SAM" id="MobiDB-lite"/>
    </source>
</evidence>
<organism evidence="11 12">
    <name type="scientific">Dimargaris cristalligena</name>
    <dbReference type="NCBI Taxonomy" id="215637"/>
    <lineage>
        <taxon>Eukaryota</taxon>
        <taxon>Fungi</taxon>
        <taxon>Fungi incertae sedis</taxon>
        <taxon>Zoopagomycota</taxon>
        <taxon>Kickxellomycotina</taxon>
        <taxon>Dimargaritomycetes</taxon>
        <taxon>Dimargaritales</taxon>
        <taxon>Dimargaritaceae</taxon>
        <taxon>Dimargaris</taxon>
    </lineage>
</organism>
<feature type="domain" description="C2H2-type" evidence="10">
    <location>
        <begin position="174"/>
        <end position="201"/>
    </location>
</feature>
<evidence type="ECO:0000313" key="11">
    <source>
        <dbReference type="EMBL" id="RKP37639.1"/>
    </source>
</evidence>
<dbReference type="GO" id="GO:0005634">
    <property type="term" value="C:nucleus"/>
    <property type="evidence" value="ECO:0007669"/>
    <property type="project" value="UniProtKB-SubCell"/>
</dbReference>
<feature type="signal peptide" evidence="9">
    <location>
        <begin position="1"/>
        <end position="20"/>
    </location>
</feature>
<dbReference type="PROSITE" id="PS00028">
    <property type="entry name" value="ZINC_FINGER_C2H2_1"/>
    <property type="match status" value="1"/>
</dbReference>
<dbReference type="GO" id="GO:0008270">
    <property type="term" value="F:zinc ion binding"/>
    <property type="evidence" value="ECO:0007669"/>
    <property type="project" value="UniProtKB-KW"/>
</dbReference>
<gene>
    <name evidence="11" type="ORF">BJ085DRAFT_30773</name>
</gene>
<dbReference type="SUPFAM" id="SSF57667">
    <property type="entry name" value="beta-beta-alpha zinc fingers"/>
    <property type="match status" value="1"/>
</dbReference>
<keyword evidence="3" id="KW-0677">Repeat</keyword>
<keyword evidence="9" id="KW-0732">Signal</keyword>
<protein>
    <recommendedName>
        <fullName evidence="10">C2H2-type domain-containing protein</fullName>
    </recommendedName>
</protein>
<feature type="compositionally biased region" description="Polar residues" evidence="8">
    <location>
        <begin position="108"/>
        <end position="122"/>
    </location>
</feature>
<dbReference type="GO" id="GO:0000981">
    <property type="term" value="F:DNA-binding transcription factor activity, RNA polymerase II-specific"/>
    <property type="evidence" value="ECO:0007669"/>
    <property type="project" value="TreeGrafter"/>
</dbReference>
<dbReference type="PANTHER" id="PTHR24388">
    <property type="entry name" value="ZINC FINGER PROTEIN"/>
    <property type="match status" value="1"/>
</dbReference>
<feature type="domain" description="C2H2-type" evidence="10">
    <location>
        <begin position="202"/>
        <end position="224"/>
    </location>
</feature>
<evidence type="ECO:0000256" key="1">
    <source>
        <dbReference type="ARBA" id="ARBA00004123"/>
    </source>
</evidence>
<evidence type="ECO:0000259" key="10">
    <source>
        <dbReference type="PROSITE" id="PS50157"/>
    </source>
</evidence>
<sequence length="238" mass="26697">MYFIGAVCLFLLGSLTVNRASEQDCHTIYLNNLLNTNNPDGGFEEDYAELAKDPFFQTWTVEQQLVYISQLDNKELANHISITEFLMNNECTGYSEVNERLAIIDQSTPGPRFTSSNPLTQASGSGLGSGSLPFSAAQVSTQEPIYQATTNVKQPRVPKSNRAYRDTNCKEKQFGCLECPREFTRWNDLDRHKLIHTNEKPFVCKWCGTRSNRSDNLKRHQSIHGCPVQGAEGPPGNV</sequence>
<feature type="region of interest" description="Disordered" evidence="8">
    <location>
        <begin position="108"/>
        <end position="128"/>
    </location>
</feature>
<evidence type="ECO:0000256" key="7">
    <source>
        <dbReference type="PROSITE-ProRule" id="PRU00042"/>
    </source>
</evidence>
<keyword evidence="12" id="KW-1185">Reference proteome</keyword>
<dbReference type="GO" id="GO:0000978">
    <property type="term" value="F:RNA polymerase II cis-regulatory region sequence-specific DNA binding"/>
    <property type="evidence" value="ECO:0007669"/>
    <property type="project" value="TreeGrafter"/>
</dbReference>
<dbReference type="AlphaFoldDB" id="A0A4V1J531"/>
<dbReference type="Proteomes" id="UP000268162">
    <property type="component" value="Unassembled WGS sequence"/>
</dbReference>
<evidence type="ECO:0000256" key="6">
    <source>
        <dbReference type="ARBA" id="ARBA00023242"/>
    </source>
</evidence>
<comment type="subcellular location">
    <subcellularLocation>
        <location evidence="1">Nucleus</location>
    </subcellularLocation>
</comment>
<dbReference type="InterPro" id="IPR036236">
    <property type="entry name" value="Znf_C2H2_sf"/>
</dbReference>
<evidence type="ECO:0000256" key="2">
    <source>
        <dbReference type="ARBA" id="ARBA00022723"/>
    </source>
</evidence>